<feature type="transmembrane region" description="Helical" evidence="5">
    <location>
        <begin position="20"/>
        <end position="43"/>
    </location>
</feature>
<evidence type="ECO:0000313" key="8">
    <source>
        <dbReference type="Proteomes" id="UP000198564"/>
    </source>
</evidence>
<dbReference type="OrthoDB" id="9768837at2"/>
<name>A0A1H6U3M3_9LACT</name>
<proteinExistence type="predicted"/>
<feature type="transmembrane region" description="Helical" evidence="5">
    <location>
        <begin position="225"/>
        <end position="250"/>
    </location>
</feature>
<dbReference type="AlphaFoldDB" id="A0A1H6U3M3"/>
<feature type="transmembrane region" description="Helical" evidence="5">
    <location>
        <begin position="333"/>
        <end position="351"/>
    </location>
</feature>
<protein>
    <submittedName>
        <fullName evidence="7">ABC-2 type transport system permease protein</fullName>
    </submittedName>
</protein>
<feature type="transmembrane region" description="Helical" evidence="5">
    <location>
        <begin position="172"/>
        <end position="194"/>
    </location>
</feature>
<evidence type="ECO:0000259" key="6">
    <source>
        <dbReference type="Pfam" id="PF12698"/>
    </source>
</evidence>
<feature type="domain" description="ABC-2 type transporter transmembrane" evidence="6">
    <location>
        <begin position="21"/>
        <end position="379"/>
    </location>
</feature>
<keyword evidence="8" id="KW-1185">Reference proteome</keyword>
<evidence type="ECO:0000256" key="5">
    <source>
        <dbReference type="SAM" id="Phobius"/>
    </source>
</evidence>
<dbReference type="GO" id="GO:0016020">
    <property type="term" value="C:membrane"/>
    <property type="evidence" value="ECO:0007669"/>
    <property type="project" value="UniProtKB-SubCell"/>
</dbReference>
<dbReference type="STRING" id="1130080.SAMN04488113_12720"/>
<dbReference type="InterPro" id="IPR013525">
    <property type="entry name" value="ABC2_TM"/>
</dbReference>
<feature type="transmembrane region" description="Helical" evidence="5">
    <location>
        <begin position="363"/>
        <end position="382"/>
    </location>
</feature>
<gene>
    <name evidence="7" type="ORF">SAMN04488113_12720</name>
</gene>
<feature type="transmembrane region" description="Helical" evidence="5">
    <location>
        <begin position="307"/>
        <end position="326"/>
    </location>
</feature>
<evidence type="ECO:0000313" key="7">
    <source>
        <dbReference type="EMBL" id="SEI86958.1"/>
    </source>
</evidence>
<dbReference type="RefSeq" id="WP_091635424.1">
    <property type="nucleotide sequence ID" value="NZ_FNYW01000027.1"/>
</dbReference>
<dbReference type="EMBL" id="FNYW01000027">
    <property type="protein sequence ID" value="SEI86958.1"/>
    <property type="molecule type" value="Genomic_DNA"/>
</dbReference>
<evidence type="ECO:0000256" key="2">
    <source>
        <dbReference type="ARBA" id="ARBA00022692"/>
    </source>
</evidence>
<evidence type="ECO:0000256" key="4">
    <source>
        <dbReference type="ARBA" id="ARBA00023136"/>
    </source>
</evidence>
<keyword evidence="3 5" id="KW-1133">Transmembrane helix</keyword>
<comment type="subcellular location">
    <subcellularLocation>
        <location evidence="1">Membrane</location>
        <topology evidence="1">Multi-pass membrane protein</topology>
    </subcellularLocation>
</comment>
<reference evidence="8" key="1">
    <citation type="submission" date="2016-10" db="EMBL/GenBank/DDBJ databases">
        <authorList>
            <person name="Varghese N."/>
            <person name="Submissions S."/>
        </authorList>
    </citation>
    <scope>NUCLEOTIDE SEQUENCE [LARGE SCALE GENOMIC DNA]</scope>
    <source>
        <strain evidence="8">DSM 25751</strain>
    </source>
</reference>
<evidence type="ECO:0000256" key="3">
    <source>
        <dbReference type="ARBA" id="ARBA00022989"/>
    </source>
</evidence>
<dbReference type="Proteomes" id="UP000198564">
    <property type="component" value="Unassembled WGS sequence"/>
</dbReference>
<dbReference type="Pfam" id="PF12698">
    <property type="entry name" value="ABC2_membrane_3"/>
    <property type="match status" value="1"/>
</dbReference>
<keyword evidence="2 5" id="KW-0812">Transmembrane</keyword>
<organism evidence="7 8">
    <name type="scientific">Alkalibacterium gilvum</name>
    <dbReference type="NCBI Taxonomy" id="1130080"/>
    <lineage>
        <taxon>Bacteria</taxon>
        <taxon>Bacillati</taxon>
        <taxon>Bacillota</taxon>
        <taxon>Bacilli</taxon>
        <taxon>Lactobacillales</taxon>
        <taxon>Carnobacteriaceae</taxon>
        <taxon>Alkalibacterium</taxon>
    </lineage>
</organism>
<feature type="transmembrane region" description="Helical" evidence="5">
    <location>
        <begin position="271"/>
        <end position="295"/>
    </location>
</feature>
<dbReference type="GO" id="GO:0140359">
    <property type="term" value="F:ABC-type transporter activity"/>
    <property type="evidence" value="ECO:0007669"/>
    <property type="project" value="InterPro"/>
</dbReference>
<evidence type="ECO:0000256" key="1">
    <source>
        <dbReference type="ARBA" id="ARBA00004141"/>
    </source>
</evidence>
<sequence length="420" mass="47355">MDKSLLIAKDVYRRNVKSLSFFGMVFIPIIMFLAITVFSYFVIRPQQVPTIGMISENQNITHYLQSNAKGFEVDSSIQNKKQAENKLIDGEITGYIEELETNNFLFISSKINNNLESNLQNSLNNYNLTSIAKENNLPENFISQVNNNLHFKTNLVTINNDKVSSENKQNNVAQFISVAMCILIFLFIMNYSAIIGHEISSEKGSRIMEVILSSTTATSHLVGKLLGILMMCLTQIAIYLSLGVVGLFFVKDNPIIQTVFNNITLSPNTQYVILINFLYFFFGVVTFSLLTSILSSLVSRTEDIAKVLQPITLIGMGGFYLGIILAQNNPNHIAIKATSYIPLLSNFIMPFRLANGVVNGTNITISILIYAIFTLILSIYTFKVYKNNILMYQDIDNILVTLFKSIKRNIDNKKLKPEYN</sequence>
<keyword evidence="4 5" id="KW-0472">Membrane</keyword>
<accession>A0A1H6U3M3</accession>